<dbReference type="AlphaFoldDB" id="A0A1Y2HTV8"/>
<name>A0A1Y2HTV8_9FUNG</name>
<evidence type="ECO:0000313" key="3">
    <source>
        <dbReference type="Proteomes" id="UP000193411"/>
    </source>
</evidence>
<dbReference type="EMBL" id="MCFL01000016">
    <property type="protein sequence ID" value="ORZ36582.1"/>
    <property type="molecule type" value="Genomic_DNA"/>
</dbReference>
<feature type="region of interest" description="Disordered" evidence="1">
    <location>
        <begin position="105"/>
        <end position="127"/>
    </location>
</feature>
<reference evidence="2 3" key="1">
    <citation type="submission" date="2016-07" db="EMBL/GenBank/DDBJ databases">
        <title>Pervasive Adenine N6-methylation of Active Genes in Fungi.</title>
        <authorList>
            <consortium name="DOE Joint Genome Institute"/>
            <person name="Mondo S.J."/>
            <person name="Dannebaum R.O."/>
            <person name="Kuo R.C."/>
            <person name="Labutti K."/>
            <person name="Haridas S."/>
            <person name="Kuo A."/>
            <person name="Salamov A."/>
            <person name="Ahrendt S.R."/>
            <person name="Lipzen A."/>
            <person name="Sullivan W."/>
            <person name="Andreopoulos W.B."/>
            <person name="Clum A."/>
            <person name="Lindquist E."/>
            <person name="Daum C."/>
            <person name="Ramamoorthy G.K."/>
            <person name="Gryganskyi A."/>
            <person name="Culley D."/>
            <person name="Magnuson J.K."/>
            <person name="James T.Y."/>
            <person name="O'Malley M.A."/>
            <person name="Stajich J.E."/>
            <person name="Spatafora J.W."/>
            <person name="Visel A."/>
            <person name="Grigoriev I.V."/>
        </authorList>
    </citation>
    <scope>NUCLEOTIDE SEQUENCE [LARGE SCALE GENOMIC DNA]</scope>
    <source>
        <strain evidence="2 3">PL171</strain>
    </source>
</reference>
<evidence type="ECO:0000313" key="2">
    <source>
        <dbReference type="EMBL" id="ORZ36582.1"/>
    </source>
</evidence>
<proteinExistence type="predicted"/>
<protein>
    <submittedName>
        <fullName evidence="2">Uncharacterized protein</fullName>
    </submittedName>
</protein>
<organism evidence="2 3">
    <name type="scientific">Catenaria anguillulae PL171</name>
    <dbReference type="NCBI Taxonomy" id="765915"/>
    <lineage>
        <taxon>Eukaryota</taxon>
        <taxon>Fungi</taxon>
        <taxon>Fungi incertae sedis</taxon>
        <taxon>Blastocladiomycota</taxon>
        <taxon>Blastocladiomycetes</taxon>
        <taxon>Blastocladiales</taxon>
        <taxon>Catenariaceae</taxon>
        <taxon>Catenaria</taxon>
    </lineage>
</organism>
<comment type="caution">
    <text evidence="2">The sequence shown here is derived from an EMBL/GenBank/DDBJ whole genome shotgun (WGS) entry which is preliminary data.</text>
</comment>
<gene>
    <name evidence="2" type="ORF">BCR44DRAFT_1432184</name>
</gene>
<dbReference type="Proteomes" id="UP000193411">
    <property type="component" value="Unassembled WGS sequence"/>
</dbReference>
<keyword evidence="3" id="KW-1185">Reference proteome</keyword>
<sequence>MFARPFCLRSCEYSGASSLAASAHSSADTKLSNPRSRARYLAVQTSLWARINASHDPTGRVPPRLCVQTFVRRQPNCCIDHLPRRALTVRLMLLQQGAYVLERGRNHRNSRLLGRPHPEPKNPRTRSNIASATRELNHGRDGRLAPSACPPGWTACSHA</sequence>
<evidence type="ECO:0000256" key="1">
    <source>
        <dbReference type="SAM" id="MobiDB-lite"/>
    </source>
</evidence>
<accession>A0A1Y2HTV8</accession>